<comment type="similarity">
    <text evidence="1">Belongs to the FHY3/FAR1 family.</text>
</comment>
<evidence type="ECO:0000313" key="4">
    <source>
        <dbReference type="EMBL" id="EEE59152.1"/>
    </source>
</evidence>
<evidence type="ECO:0000256" key="1">
    <source>
        <dbReference type="RuleBase" id="RU367018"/>
    </source>
</evidence>
<comment type="function">
    <text evidence="1">Putative transcription activator involved in regulating light control of development.</text>
</comment>
<feature type="region of interest" description="Disordered" evidence="3">
    <location>
        <begin position="1"/>
        <end position="32"/>
    </location>
</feature>
<protein>
    <recommendedName>
        <fullName evidence="1">Protein FAR1-RELATED SEQUENCE</fullName>
    </recommendedName>
</protein>
<reference evidence="4" key="2">
    <citation type="submission" date="2008-12" db="EMBL/GenBank/DDBJ databases">
        <title>Improved gene annotation of the rice (Oryza sativa) genomes.</title>
        <authorList>
            <person name="Wang J."/>
            <person name="Li R."/>
            <person name="Fan W."/>
            <person name="Huang Q."/>
            <person name="Zhang J."/>
            <person name="Zhou Y."/>
            <person name="Hu Y."/>
            <person name="Zi S."/>
            <person name="Li J."/>
            <person name="Ni P."/>
            <person name="Zheng H."/>
            <person name="Zhang Y."/>
            <person name="Zhao M."/>
            <person name="Hao Q."/>
            <person name="McDermott J."/>
            <person name="Samudrala R."/>
            <person name="Kristiansen K."/>
            <person name="Wong G.K.-S."/>
        </authorList>
    </citation>
    <scope>NUCLEOTIDE SEQUENCE</scope>
</reference>
<evidence type="ECO:0000256" key="2">
    <source>
        <dbReference type="SAM" id="Coils"/>
    </source>
</evidence>
<keyword evidence="1" id="KW-0862">Zinc</keyword>
<name>B9F8Q4_ORYSJ</name>
<dbReference type="EMBL" id="CM000140">
    <property type="protein sequence ID" value="EEE59152.1"/>
    <property type="molecule type" value="Genomic_DNA"/>
</dbReference>
<organism evidence="4">
    <name type="scientific">Oryza sativa subsp. japonica</name>
    <name type="common">Rice</name>
    <dbReference type="NCBI Taxonomy" id="39947"/>
    <lineage>
        <taxon>Eukaryota</taxon>
        <taxon>Viridiplantae</taxon>
        <taxon>Streptophyta</taxon>
        <taxon>Embryophyta</taxon>
        <taxon>Tracheophyta</taxon>
        <taxon>Spermatophyta</taxon>
        <taxon>Magnoliopsida</taxon>
        <taxon>Liliopsida</taxon>
        <taxon>Poales</taxon>
        <taxon>Poaceae</taxon>
        <taxon>BOP clade</taxon>
        <taxon>Oryzoideae</taxon>
        <taxon>Oryzeae</taxon>
        <taxon>Oryzinae</taxon>
        <taxon>Oryza</taxon>
        <taxon>Oryza sativa</taxon>
    </lineage>
</organism>
<dbReference type="InterPro" id="IPR031052">
    <property type="entry name" value="FHY3/FAR1"/>
</dbReference>
<dbReference type="Proteomes" id="UP000007752">
    <property type="component" value="Chromosome 3"/>
</dbReference>
<keyword evidence="2" id="KW-0175">Coiled coil</keyword>
<accession>B9F8Q4</accession>
<dbReference type="GO" id="GO:0008270">
    <property type="term" value="F:zinc ion binding"/>
    <property type="evidence" value="ECO:0007669"/>
    <property type="project" value="UniProtKB-UniRule"/>
</dbReference>
<comment type="subcellular location">
    <subcellularLocation>
        <location evidence="1">Nucleus</location>
    </subcellularLocation>
</comment>
<proteinExistence type="inferred from homology"/>
<gene>
    <name evidence="4" type="ORF">OsJ_11060</name>
</gene>
<keyword evidence="1" id="KW-0539">Nucleus</keyword>
<dbReference type="AlphaFoldDB" id="B9F8Q4"/>
<dbReference type="Pfam" id="PF03004">
    <property type="entry name" value="Transposase_24"/>
    <property type="match status" value="1"/>
</dbReference>
<evidence type="ECO:0000256" key="3">
    <source>
        <dbReference type="SAM" id="MobiDB-lite"/>
    </source>
</evidence>
<dbReference type="InterPro" id="IPR004252">
    <property type="entry name" value="Probable_transposase_24"/>
</dbReference>
<dbReference type="GO" id="GO:0005634">
    <property type="term" value="C:nucleus"/>
    <property type="evidence" value="ECO:0007669"/>
    <property type="project" value="UniProtKB-SubCell"/>
</dbReference>
<keyword evidence="1" id="KW-0863">Zinc-finger</keyword>
<dbReference type="GO" id="GO:0006355">
    <property type="term" value="P:regulation of DNA-templated transcription"/>
    <property type="evidence" value="ECO:0007669"/>
    <property type="project" value="UniProtKB-UniRule"/>
</dbReference>
<dbReference type="PANTHER" id="PTHR31669:SF305">
    <property type="entry name" value="PROTEIN FAR1-RELATED SEQUENCE"/>
    <property type="match status" value="1"/>
</dbReference>
<keyword evidence="1" id="KW-0479">Metal-binding</keyword>
<sequence>MAPGQKTRQLRNLAHAQDRCSKRSAGTSSATSVRKVRGINKGKGLDRLIKKTGGKPIKLNISVERRPVGENNELFSWEIGIITRYHAPIQCIGWQNMTEVDKEALHTLLKLKFDLDLNEENVKGCVELMFSSSYKSFRHRFYEHYVKHGGGENARMNPHKALEDRLADWFWLCDHFETEEFQKRSTIGKDNRSNLPYMHWKGTKSFVALQHELGCGDITLYKECYSNDKGWASSDAREKHDQMVRMQEESMQQDEIPLTEPQICEKVLGKAYGYIRGRGHGPKPNRRATSTSTRTYQQMEEELASTKQTVAVQQNQLAVQQNQLESQQKQLDWLHSVVSKLAGIPTPCMDANGTSVPAYTATTSNDGSKRSVAHFNFNWQKLISDYHLEDNAWVQNLYDLREKWATIYRRDSFCADMTSTQRSEELLVQYDKCIARLRRKELYEDHKSRNSDPILCISNLPMLKTAAESYTRNMYSAFEEEFQKQFVLSCTLIIQEGTINTYKVVTVDHSEDEARVIFNSVHMNISCSCRKYNCLGEETTQPSNINIAGASQPTVQEPLDSNTVMPFGDISMIFVPPIRGEFTNLLFQAHHETTAAASASRCLEFENQDPN</sequence>
<dbReference type="PANTHER" id="PTHR31669">
    <property type="entry name" value="PROTEIN FAR1-RELATED SEQUENCE 10-RELATED"/>
    <property type="match status" value="1"/>
</dbReference>
<feature type="coiled-coil region" evidence="2">
    <location>
        <begin position="296"/>
        <end position="330"/>
    </location>
</feature>
<reference evidence="4" key="1">
    <citation type="journal article" date="2005" name="PLoS Biol.">
        <title>The genomes of Oryza sativa: a history of duplications.</title>
        <authorList>
            <person name="Yu J."/>
            <person name="Wang J."/>
            <person name="Lin W."/>
            <person name="Li S."/>
            <person name="Li H."/>
            <person name="Zhou J."/>
            <person name="Ni P."/>
            <person name="Dong W."/>
            <person name="Hu S."/>
            <person name="Zeng C."/>
            <person name="Zhang J."/>
            <person name="Zhang Y."/>
            <person name="Li R."/>
            <person name="Xu Z."/>
            <person name="Li S."/>
            <person name="Li X."/>
            <person name="Zheng H."/>
            <person name="Cong L."/>
            <person name="Lin L."/>
            <person name="Yin J."/>
            <person name="Geng J."/>
            <person name="Li G."/>
            <person name="Shi J."/>
            <person name="Liu J."/>
            <person name="Lv H."/>
            <person name="Li J."/>
            <person name="Wang J."/>
            <person name="Deng Y."/>
            <person name="Ran L."/>
            <person name="Shi X."/>
            <person name="Wang X."/>
            <person name="Wu Q."/>
            <person name="Li C."/>
            <person name="Ren X."/>
            <person name="Wang J."/>
            <person name="Wang X."/>
            <person name="Li D."/>
            <person name="Liu D."/>
            <person name="Zhang X."/>
            <person name="Ji Z."/>
            <person name="Zhao W."/>
            <person name="Sun Y."/>
            <person name="Zhang Z."/>
            <person name="Bao J."/>
            <person name="Han Y."/>
            <person name="Dong L."/>
            <person name="Ji J."/>
            <person name="Chen P."/>
            <person name="Wu S."/>
            <person name="Liu J."/>
            <person name="Xiao Y."/>
            <person name="Bu D."/>
            <person name="Tan J."/>
            <person name="Yang L."/>
            <person name="Ye C."/>
            <person name="Zhang J."/>
            <person name="Xu J."/>
            <person name="Zhou Y."/>
            <person name="Yu Y."/>
            <person name="Zhang B."/>
            <person name="Zhuang S."/>
            <person name="Wei H."/>
            <person name="Liu B."/>
            <person name="Lei M."/>
            <person name="Yu H."/>
            <person name="Li Y."/>
            <person name="Xu H."/>
            <person name="Wei S."/>
            <person name="He X."/>
            <person name="Fang L."/>
            <person name="Zhang Z."/>
            <person name="Zhang Y."/>
            <person name="Huang X."/>
            <person name="Su Z."/>
            <person name="Tong W."/>
            <person name="Li J."/>
            <person name="Tong Z."/>
            <person name="Li S."/>
            <person name="Ye J."/>
            <person name="Wang L."/>
            <person name="Fang L."/>
            <person name="Lei T."/>
            <person name="Chen C."/>
            <person name="Chen H."/>
            <person name="Xu Z."/>
            <person name="Li H."/>
            <person name="Huang H."/>
            <person name="Zhang F."/>
            <person name="Xu H."/>
            <person name="Li N."/>
            <person name="Zhao C."/>
            <person name="Li S."/>
            <person name="Dong L."/>
            <person name="Huang Y."/>
            <person name="Li L."/>
            <person name="Xi Y."/>
            <person name="Qi Q."/>
            <person name="Li W."/>
            <person name="Zhang B."/>
            <person name="Hu W."/>
            <person name="Zhang Y."/>
            <person name="Tian X."/>
            <person name="Jiao Y."/>
            <person name="Liang X."/>
            <person name="Jin J."/>
            <person name="Gao L."/>
            <person name="Zheng W."/>
            <person name="Hao B."/>
            <person name="Liu S."/>
            <person name="Wang W."/>
            <person name="Yuan L."/>
            <person name="Cao M."/>
            <person name="McDermott J."/>
            <person name="Samudrala R."/>
            <person name="Wang J."/>
            <person name="Wong G.K."/>
            <person name="Yang H."/>
        </authorList>
    </citation>
    <scope>NUCLEOTIDE SEQUENCE [LARGE SCALE GENOMIC DNA]</scope>
</reference>